<feature type="region of interest" description="Disordered" evidence="1">
    <location>
        <begin position="42"/>
        <end position="89"/>
    </location>
</feature>
<reference evidence="2 3" key="1">
    <citation type="journal article" date="2019" name="Environ. Microbiol.">
        <title>At the nexus of three kingdoms: the genome of the mycorrhizal fungus Gigaspora margarita provides insights into plant, endobacterial and fungal interactions.</title>
        <authorList>
            <person name="Venice F."/>
            <person name="Ghignone S."/>
            <person name="Salvioli di Fossalunga A."/>
            <person name="Amselem J."/>
            <person name="Novero M."/>
            <person name="Xianan X."/>
            <person name="Sedzielewska Toro K."/>
            <person name="Morin E."/>
            <person name="Lipzen A."/>
            <person name="Grigoriev I.V."/>
            <person name="Henrissat B."/>
            <person name="Martin F.M."/>
            <person name="Bonfante P."/>
        </authorList>
    </citation>
    <scope>NUCLEOTIDE SEQUENCE [LARGE SCALE GENOMIC DNA]</scope>
    <source>
        <strain evidence="2 3">BEG34</strain>
    </source>
</reference>
<dbReference type="AlphaFoldDB" id="A0A8H4AHS0"/>
<dbReference type="EMBL" id="WTPW01000591">
    <property type="protein sequence ID" value="KAF0496901.1"/>
    <property type="molecule type" value="Genomic_DNA"/>
</dbReference>
<feature type="compositionally biased region" description="Polar residues" evidence="1">
    <location>
        <begin position="43"/>
        <end position="63"/>
    </location>
</feature>
<evidence type="ECO:0000313" key="3">
    <source>
        <dbReference type="Proteomes" id="UP000439903"/>
    </source>
</evidence>
<organism evidence="2 3">
    <name type="scientific">Gigaspora margarita</name>
    <dbReference type="NCBI Taxonomy" id="4874"/>
    <lineage>
        <taxon>Eukaryota</taxon>
        <taxon>Fungi</taxon>
        <taxon>Fungi incertae sedis</taxon>
        <taxon>Mucoromycota</taxon>
        <taxon>Glomeromycotina</taxon>
        <taxon>Glomeromycetes</taxon>
        <taxon>Diversisporales</taxon>
        <taxon>Gigasporaceae</taxon>
        <taxon>Gigaspora</taxon>
    </lineage>
</organism>
<protein>
    <submittedName>
        <fullName evidence="2">Uncharacterized protein</fullName>
    </submittedName>
</protein>
<evidence type="ECO:0000256" key="1">
    <source>
        <dbReference type="SAM" id="MobiDB-lite"/>
    </source>
</evidence>
<keyword evidence="3" id="KW-1185">Reference proteome</keyword>
<dbReference type="Proteomes" id="UP000439903">
    <property type="component" value="Unassembled WGS sequence"/>
</dbReference>
<evidence type="ECO:0000313" key="2">
    <source>
        <dbReference type="EMBL" id="KAF0496901.1"/>
    </source>
</evidence>
<feature type="compositionally biased region" description="Low complexity" evidence="1">
    <location>
        <begin position="77"/>
        <end position="88"/>
    </location>
</feature>
<gene>
    <name evidence="2" type="ORF">F8M41_020882</name>
</gene>
<sequence length="105" mass="11922">MISQQQPDLADQDLPIARMHKDSIIQTSKLPFLMTHAPELTWLPNQNSNTPDPMDLNPTQSMVIDQENRNHTDPTILSSEPSELTTTTPDPCDLLIKLIKYLDRT</sequence>
<accession>A0A8H4AHS0</accession>
<comment type="caution">
    <text evidence="2">The sequence shown here is derived from an EMBL/GenBank/DDBJ whole genome shotgun (WGS) entry which is preliminary data.</text>
</comment>
<name>A0A8H4AHS0_GIGMA</name>
<proteinExistence type="predicted"/>